<dbReference type="EMBL" id="JARXHW010000007">
    <property type="protein sequence ID" value="MDQ8206851.1"/>
    <property type="molecule type" value="Genomic_DNA"/>
</dbReference>
<name>A0ABU1ARS0_9BACT</name>
<accession>A0ABU1ARS0</accession>
<comment type="caution">
    <text evidence="2">The sequence shown here is derived from an EMBL/GenBank/DDBJ whole genome shotgun (WGS) entry which is preliminary data.</text>
</comment>
<evidence type="ECO:0000256" key="1">
    <source>
        <dbReference type="SAM" id="Phobius"/>
    </source>
</evidence>
<gene>
    <name evidence="2" type="ORF">QEH52_04980</name>
</gene>
<evidence type="ECO:0000313" key="2">
    <source>
        <dbReference type="EMBL" id="MDQ8206851.1"/>
    </source>
</evidence>
<evidence type="ECO:0008006" key="4">
    <source>
        <dbReference type="Google" id="ProtNLM"/>
    </source>
</evidence>
<feature type="transmembrane region" description="Helical" evidence="1">
    <location>
        <begin position="12"/>
        <end position="31"/>
    </location>
</feature>
<evidence type="ECO:0000313" key="3">
    <source>
        <dbReference type="Proteomes" id="UP001225316"/>
    </source>
</evidence>
<keyword evidence="1" id="KW-0472">Membrane</keyword>
<dbReference type="RefSeq" id="WP_308948978.1">
    <property type="nucleotide sequence ID" value="NZ_JARXHW010000007.1"/>
</dbReference>
<dbReference type="Proteomes" id="UP001225316">
    <property type="component" value="Unassembled WGS sequence"/>
</dbReference>
<sequence length="312" mass="34061">MTEQSSKSLSKTGWVSIGMLSLVFFGAYFVLRALPAAQCGFLHYEEIVNAEGEIELCATNHAGFIDLTRFTYPIVTELSSDTALEPGVTAQVELNLQTQGGTNIAPHELAVTHTEKMHVMVIDPSLEDYHHVHPRADGLNGRYQFDFKPTHGGAYRVFTEIVPLRSRSQAIALSELAVAGESQRPKFERSTVSVVDGVRFELLGAPESLQRGRDYRFEVKVAGAEGAVVHLETIMGAKGHMVAFDAAGKGFAHMHPVDSVASARTAGFGGGTEESSELAFLFNVPNTGWYRLFAQIQVEGKPVFGRFDLQVE</sequence>
<keyword evidence="1" id="KW-1133">Transmembrane helix</keyword>
<keyword evidence="3" id="KW-1185">Reference proteome</keyword>
<protein>
    <recommendedName>
        <fullName evidence="4">YtkA-like domain-containing protein</fullName>
    </recommendedName>
</protein>
<keyword evidence="1" id="KW-0812">Transmembrane</keyword>
<reference evidence="2 3" key="1">
    <citation type="submission" date="2023-04" db="EMBL/GenBank/DDBJ databases">
        <title>A novel bacteria isolated from coastal sediment.</title>
        <authorList>
            <person name="Liu X.-J."/>
            <person name="Du Z.-J."/>
        </authorList>
    </citation>
    <scope>NUCLEOTIDE SEQUENCE [LARGE SCALE GENOMIC DNA]</scope>
    <source>
        <strain evidence="2 3">SDUM461003</strain>
    </source>
</reference>
<proteinExistence type="predicted"/>
<organism evidence="2 3">
    <name type="scientific">Thalassobacterium maritimum</name>
    <dbReference type="NCBI Taxonomy" id="3041265"/>
    <lineage>
        <taxon>Bacteria</taxon>
        <taxon>Pseudomonadati</taxon>
        <taxon>Verrucomicrobiota</taxon>
        <taxon>Opitutia</taxon>
        <taxon>Puniceicoccales</taxon>
        <taxon>Coraliomargaritaceae</taxon>
        <taxon>Thalassobacterium</taxon>
    </lineage>
</organism>